<protein>
    <submittedName>
        <fullName evidence="1">Uncharacterized protein</fullName>
    </submittedName>
</protein>
<evidence type="ECO:0000313" key="2">
    <source>
        <dbReference type="Proteomes" id="UP000549695"/>
    </source>
</evidence>
<dbReference type="EMBL" id="JACCCZ010000002">
    <property type="protein sequence ID" value="NYG05457.1"/>
    <property type="molecule type" value="Genomic_DNA"/>
</dbReference>
<evidence type="ECO:0000313" key="1">
    <source>
        <dbReference type="EMBL" id="NYG05457.1"/>
    </source>
</evidence>
<dbReference type="AlphaFoldDB" id="A0A852W8D6"/>
<sequence length="39" mass="4076">MSRIQRKRSESSCMNAAPCCRYPRAAAGSEEDGAAAGEG</sequence>
<organism evidence="1 2">
    <name type="scientific">Pseudonocardia alni</name>
    <name type="common">Amycolata alni</name>
    <dbReference type="NCBI Taxonomy" id="33907"/>
    <lineage>
        <taxon>Bacteria</taxon>
        <taxon>Bacillati</taxon>
        <taxon>Actinomycetota</taxon>
        <taxon>Actinomycetes</taxon>
        <taxon>Pseudonocardiales</taxon>
        <taxon>Pseudonocardiaceae</taxon>
        <taxon>Pseudonocardia</taxon>
    </lineage>
</organism>
<accession>A0A852W8D6</accession>
<reference evidence="1 2" key="1">
    <citation type="submission" date="2020-07" db="EMBL/GenBank/DDBJ databases">
        <title>Sequencing the genomes of 1000 actinobacteria strains.</title>
        <authorList>
            <person name="Klenk H.-P."/>
        </authorList>
    </citation>
    <scope>NUCLEOTIDE SEQUENCE [LARGE SCALE GENOMIC DNA]</scope>
    <source>
        <strain evidence="1 2">DSM 44749</strain>
    </source>
</reference>
<gene>
    <name evidence="1" type="ORF">HDA37_005811</name>
</gene>
<proteinExistence type="predicted"/>
<comment type="caution">
    <text evidence="1">The sequence shown here is derived from an EMBL/GenBank/DDBJ whole genome shotgun (WGS) entry which is preliminary data.</text>
</comment>
<keyword evidence="2" id="KW-1185">Reference proteome</keyword>
<dbReference type="Proteomes" id="UP000549695">
    <property type="component" value="Unassembled WGS sequence"/>
</dbReference>
<name>A0A852W8D6_PSEA5</name>